<dbReference type="AlphaFoldDB" id="A0A7J7H6E1"/>
<dbReference type="GO" id="GO:0045927">
    <property type="term" value="P:positive regulation of growth"/>
    <property type="evidence" value="ECO:0007669"/>
    <property type="project" value="InterPro"/>
</dbReference>
<protein>
    <recommendedName>
        <fullName evidence="1">DUF668 domain-containing protein</fullName>
    </recommendedName>
</protein>
<evidence type="ECO:0000313" key="3">
    <source>
        <dbReference type="Proteomes" id="UP000593564"/>
    </source>
</evidence>
<dbReference type="InterPro" id="IPR007700">
    <property type="entry name" value="DUF668"/>
</dbReference>
<gene>
    <name evidence="2" type="ORF">HYC85_014032</name>
</gene>
<evidence type="ECO:0000259" key="1">
    <source>
        <dbReference type="Pfam" id="PF05003"/>
    </source>
</evidence>
<dbReference type="InterPro" id="IPR045021">
    <property type="entry name" value="PSI1/2/3"/>
</dbReference>
<sequence>MDTPKSVPWRCPTSGHAGDTLDGVGCGILCYKYTARRVVEKLADIVTLLHQEISEAFEDNGLAWVGTERDNKLERLGVASLALHYANLINQIDNIISKMPTTIGDALTLTWTKFIKVKVGI</sequence>
<dbReference type="Proteomes" id="UP000593564">
    <property type="component" value="Unassembled WGS sequence"/>
</dbReference>
<accession>A0A7J7H6E1</accession>
<reference evidence="3" key="1">
    <citation type="journal article" date="2020" name="Nat. Commun.">
        <title>Genome assembly of wild tea tree DASZ reveals pedigree and selection history of tea varieties.</title>
        <authorList>
            <person name="Zhang W."/>
            <person name="Zhang Y."/>
            <person name="Qiu H."/>
            <person name="Guo Y."/>
            <person name="Wan H."/>
            <person name="Zhang X."/>
            <person name="Scossa F."/>
            <person name="Alseekh S."/>
            <person name="Zhang Q."/>
            <person name="Wang P."/>
            <person name="Xu L."/>
            <person name="Schmidt M.H."/>
            <person name="Jia X."/>
            <person name="Li D."/>
            <person name="Zhu A."/>
            <person name="Guo F."/>
            <person name="Chen W."/>
            <person name="Ni D."/>
            <person name="Usadel B."/>
            <person name="Fernie A.R."/>
            <person name="Wen W."/>
        </authorList>
    </citation>
    <scope>NUCLEOTIDE SEQUENCE [LARGE SCALE GENOMIC DNA]</scope>
    <source>
        <strain evidence="3">cv. G240</strain>
    </source>
</reference>
<dbReference type="Pfam" id="PF05003">
    <property type="entry name" value="DUF668"/>
    <property type="match status" value="1"/>
</dbReference>
<name>A0A7J7H6E1_CAMSI</name>
<organism evidence="2 3">
    <name type="scientific">Camellia sinensis</name>
    <name type="common">Tea plant</name>
    <name type="synonym">Thea sinensis</name>
    <dbReference type="NCBI Taxonomy" id="4442"/>
    <lineage>
        <taxon>Eukaryota</taxon>
        <taxon>Viridiplantae</taxon>
        <taxon>Streptophyta</taxon>
        <taxon>Embryophyta</taxon>
        <taxon>Tracheophyta</taxon>
        <taxon>Spermatophyta</taxon>
        <taxon>Magnoliopsida</taxon>
        <taxon>eudicotyledons</taxon>
        <taxon>Gunneridae</taxon>
        <taxon>Pentapetalae</taxon>
        <taxon>asterids</taxon>
        <taxon>Ericales</taxon>
        <taxon>Theaceae</taxon>
        <taxon>Camellia</taxon>
    </lineage>
</organism>
<comment type="caution">
    <text evidence="2">The sequence shown here is derived from an EMBL/GenBank/DDBJ whole genome shotgun (WGS) entry which is preliminary data.</text>
</comment>
<dbReference type="PANTHER" id="PTHR31730:SF18">
    <property type="entry name" value="PROTEIN PSK SIMULATOR 2"/>
    <property type="match status" value="1"/>
</dbReference>
<dbReference type="PANTHER" id="PTHR31730">
    <property type="entry name" value="OS01G0873900 PROTEIN"/>
    <property type="match status" value="1"/>
</dbReference>
<proteinExistence type="predicted"/>
<keyword evidence="3" id="KW-1185">Reference proteome</keyword>
<evidence type="ECO:0000313" key="2">
    <source>
        <dbReference type="EMBL" id="KAF5948075.1"/>
    </source>
</evidence>
<reference evidence="2 3" key="2">
    <citation type="submission" date="2020-07" db="EMBL/GenBank/DDBJ databases">
        <title>Genome assembly of wild tea tree DASZ reveals pedigree and selection history of tea varieties.</title>
        <authorList>
            <person name="Zhang W."/>
        </authorList>
    </citation>
    <scope>NUCLEOTIDE SEQUENCE [LARGE SCALE GENOMIC DNA]</scope>
    <source>
        <strain evidence="3">cv. G240</strain>
        <tissue evidence="2">Leaf</tissue>
    </source>
</reference>
<dbReference type="EMBL" id="JACBKZ010000006">
    <property type="protein sequence ID" value="KAF5948075.1"/>
    <property type="molecule type" value="Genomic_DNA"/>
</dbReference>
<feature type="domain" description="DUF668" evidence="1">
    <location>
        <begin position="75"/>
        <end position="100"/>
    </location>
</feature>